<evidence type="ECO:0000313" key="2">
    <source>
        <dbReference type="EMBL" id="POU65788.1"/>
    </source>
</evidence>
<name>A0A2S4RYI9_CITAM</name>
<dbReference type="OrthoDB" id="6046808at2"/>
<organism evidence="2 3">
    <name type="scientific">Citrobacter amalonaticus</name>
    <dbReference type="NCBI Taxonomy" id="35703"/>
    <lineage>
        <taxon>Bacteria</taxon>
        <taxon>Pseudomonadati</taxon>
        <taxon>Pseudomonadota</taxon>
        <taxon>Gammaproteobacteria</taxon>
        <taxon>Enterobacterales</taxon>
        <taxon>Enterobacteriaceae</taxon>
        <taxon>Citrobacter</taxon>
    </lineage>
</organism>
<dbReference type="AlphaFoldDB" id="A0A2S4RYI9"/>
<keyword evidence="1" id="KW-0732">Signal</keyword>
<accession>A0A2S4RYI9</accession>
<evidence type="ECO:0008006" key="4">
    <source>
        <dbReference type="Google" id="ProtNLM"/>
    </source>
</evidence>
<dbReference type="RefSeq" id="WP_103775999.1">
    <property type="nucleotide sequence ID" value="NZ_PQLX01000003.1"/>
</dbReference>
<feature type="chain" id="PRO_5015727919" description="Type 1 fimbrial protein" evidence="1">
    <location>
        <begin position="27"/>
        <end position="107"/>
    </location>
</feature>
<protein>
    <recommendedName>
        <fullName evidence="4">Type 1 fimbrial protein</fullName>
    </recommendedName>
</protein>
<reference evidence="2 3" key="1">
    <citation type="submission" date="2018-01" db="EMBL/GenBank/DDBJ databases">
        <title>Complete genome sequences of 14 Citrobacter spp. isolated from plant in Canada.</title>
        <authorList>
            <person name="Bhandare S.G."/>
            <person name="Colavecchio A."/>
            <person name="Jeukens J."/>
            <person name="Emond-Rheault J.-G."/>
            <person name="Freschi L."/>
            <person name="Hamel J."/>
            <person name="Kukavica-Ibrulj I."/>
            <person name="Levesque R."/>
            <person name="Goodridge L."/>
        </authorList>
    </citation>
    <scope>NUCLEOTIDE SEQUENCE [LARGE SCALE GENOMIC DNA]</scope>
    <source>
        <strain evidence="2 3">S1285</strain>
    </source>
</reference>
<dbReference type="Proteomes" id="UP000237003">
    <property type="component" value="Unassembled WGS sequence"/>
</dbReference>
<gene>
    <name evidence="2" type="ORF">C3430_10830</name>
</gene>
<dbReference type="EMBL" id="PQLX01000003">
    <property type="protein sequence ID" value="POU65788.1"/>
    <property type="molecule type" value="Genomic_DNA"/>
</dbReference>
<sequence length="107" mass="12066">MFTSLSKNLLGLSLSVFAFFSVSSFAAHGSQGGVIHFVGQIVEPPCEVSSEQGRLEMSCERDGRIQRHRFSPQRVSSATQYFQQIASVKMQYLNERKNLAIMSIEYR</sequence>
<evidence type="ECO:0000313" key="3">
    <source>
        <dbReference type="Proteomes" id="UP000237003"/>
    </source>
</evidence>
<feature type="signal peptide" evidence="1">
    <location>
        <begin position="1"/>
        <end position="26"/>
    </location>
</feature>
<proteinExistence type="predicted"/>
<comment type="caution">
    <text evidence="2">The sequence shown here is derived from an EMBL/GenBank/DDBJ whole genome shotgun (WGS) entry which is preliminary data.</text>
</comment>
<evidence type="ECO:0000256" key="1">
    <source>
        <dbReference type="SAM" id="SignalP"/>
    </source>
</evidence>